<dbReference type="HOGENOM" id="CLU_2622801_0_0_1"/>
<evidence type="ECO:0000313" key="1">
    <source>
        <dbReference type="EMBL" id="ETS84082.1"/>
    </source>
</evidence>
<accession>W3XF77</accession>
<dbReference type="InParanoid" id="W3XF77"/>
<name>W3XF77_PESFW</name>
<dbReference type="KEGG" id="pfy:PFICI_05958"/>
<reference evidence="2" key="1">
    <citation type="journal article" date="2015" name="BMC Genomics">
        <title>Genomic and transcriptomic analysis of the endophytic fungus Pestalotiopsis fici reveals its lifestyle and high potential for synthesis of natural products.</title>
        <authorList>
            <person name="Wang X."/>
            <person name="Zhang X."/>
            <person name="Liu L."/>
            <person name="Xiang M."/>
            <person name="Wang W."/>
            <person name="Sun X."/>
            <person name="Che Y."/>
            <person name="Guo L."/>
            <person name="Liu G."/>
            <person name="Guo L."/>
            <person name="Wang C."/>
            <person name="Yin W.B."/>
            <person name="Stadler M."/>
            <person name="Zhang X."/>
            <person name="Liu X."/>
        </authorList>
    </citation>
    <scope>NUCLEOTIDE SEQUENCE [LARGE SCALE GENOMIC DNA]</scope>
    <source>
        <strain evidence="2">W106-1 / CGMCC3.15140</strain>
    </source>
</reference>
<protein>
    <submittedName>
        <fullName evidence="1">Uncharacterized protein</fullName>
    </submittedName>
</protein>
<organism evidence="1 2">
    <name type="scientific">Pestalotiopsis fici (strain W106-1 / CGMCC3.15140)</name>
    <dbReference type="NCBI Taxonomy" id="1229662"/>
    <lineage>
        <taxon>Eukaryota</taxon>
        <taxon>Fungi</taxon>
        <taxon>Dikarya</taxon>
        <taxon>Ascomycota</taxon>
        <taxon>Pezizomycotina</taxon>
        <taxon>Sordariomycetes</taxon>
        <taxon>Xylariomycetidae</taxon>
        <taxon>Amphisphaeriales</taxon>
        <taxon>Sporocadaceae</taxon>
        <taxon>Pestalotiopsis</taxon>
    </lineage>
</organism>
<dbReference type="RefSeq" id="XP_007832730.1">
    <property type="nucleotide sequence ID" value="XM_007834539.1"/>
</dbReference>
<evidence type="ECO:0000313" key="2">
    <source>
        <dbReference type="Proteomes" id="UP000030651"/>
    </source>
</evidence>
<dbReference type="AlphaFoldDB" id="W3XF77"/>
<proteinExistence type="predicted"/>
<dbReference type="EMBL" id="KI912111">
    <property type="protein sequence ID" value="ETS84082.1"/>
    <property type="molecule type" value="Genomic_DNA"/>
</dbReference>
<gene>
    <name evidence="1" type="ORF">PFICI_05958</name>
</gene>
<dbReference type="Proteomes" id="UP000030651">
    <property type="component" value="Unassembled WGS sequence"/>
</dbReference>
<keyword evidence="2" id="KW-1185">Reference proteome</keyword>
<dbReference type="GeneID" id="19270971"/>
<sequence>MEVQMHAHRQFLRSMPELGNGLRQRMQKHPEDEVAPLLDLEEAKTERQTIKPPLDCDYGGSQAKELGKLITAKKRLEF</sequence>